<dbReference type="InterPro" id="IPR036412">
    <property type="entry name" value="HAD-like_sf"/>
</dbReference>
<evidence type="ECO:0000313" key="2">
    <source>
        <dbReference type="Proteomes" id="UP001157017"/>
    </source>
</evidence>
<sequence length="127" mass="12296">MPRTVLLPGAAEALAAVRAGGDRVVVVSAKHPPAVHLVLAQVGVEADGVVGGLFGAAKAEAIRAEGVRVYLGDHPGDMTGALAAGAVAVGVLTGPHDAAALRAAGADVVLGSVADLPAWLAGEARSA</sequence>
<reference evidence="2" key="1">
    <citation type="journal article" date="2019" name="Int. J. Syst. Evol. Microbiol.">
        <title>The Global Catalogue of Microorganisms (GCM) 10K type strain sequencing project: providing services to taxonomists for standard genome sequencing and annotation.</title>
        <authorList>
            <consortium name="The Broad Institute Genomics Platform"/>
            <consortium name="The Broad Institute Genome Sequencing Center for Infectious Disease"/>
            <person name="Wu L."/>
            <person name="Ma J."/>
        </authorList>
    </citation>
    <scope>NUCLEOTIDE SEQUENCE [LARGE SCALE GENOMIC DNA]</scope>
    <source>
        <strain evidence="2">NBRC 108730</strain>
    </source>
</reference>
<dbReference type="InterPro" id="IPR023214">
    <property type="entry name" value="HAD_sf"/>
</dbReference>
<dbReference type="EMBL" id="BSUZ01000001">
    <property type="protein sequence ID" value="GMA86388.1"/>
    <property type="molecule type" value="Genomic_DNA"/>
</dbReference>
<protein>
    <recommendedName>
        <fullName evidence="3">Haloacid dehalogenase</fullName>
    </recommendedName>
</protein>
<evidence type="ECO:0008006" key="3">
    <source>
        <dbReference type="Google" id="ProtNLM"/>
    </source>
</evidence>
<proteinExistence type="predicted"/>
<comment type="caution">
    <text evidence="1">The sequence shown here is derived from an EMBL/GenBank/DDBJ whole genome shotgun (WGS) entry which is preliminary data.</text>
</comment>
<gene>
    <name evidence="1" type="ORF">GCM10025868_16380</name>
</gene>
<dbReference type="Proteomes" id="UP001157017">
    <property type="component" value="Unassembled WGS sequence"/>
</dbReference>
<dbReference type="PANTHER" id="PTHR43434:SF1">
    <property type="entry name" value="PHOSPHOGLYCOLATE PHOSPHATASE"/>
    <property type="match status" value="1"/>
</dbReference>
<name>A0ABQ6JG38_9ACTN</name>
<dbReference type="SUPFAM" id="SSF56784">
    <property type="entry name" value="HAD-like"/>
    <property type="match status" value="1"/>
</dbReference>
<dbReference type="Pfam" id="PF12710">
    <property type="entry name" value="HAD"/>
    <property type="match status" value="1"/>
</dbReference>
<accession>A0ABQ6JG38</accession>
<keyword evidence="2" id="KW-1185">Reference proteome</keyword>
<dbReference type="Gene3D" id="3.40.50.1000">
    <property type="entry name" value="HAD superfamily/HAD-like"/>
    <property type="match status" value="1"/>
</dbReference>
<dbReference type="PANTHER" id="PTHR43434">
    <property type="entry name" value="PHOSPHOGLYCOLATE PHOSPHATASE"/>
    <property type="match status" value="1"/>
</dbReference>
<evidence type="ECO:0000313" key="1">
    <source>
        <dbReference type="EMBL" id="GMA86388.1"/>
    </source>
</evidence>
<dbReference type="InterPro" id="IPR050155">
    <property type="entry name" value="HAD-like_hydrolase_sf"/>
</dbReference>
<organism evidence="1 2">
    <name type="scientific">Angustibacter aerolatus</name>
    <dbReference type="NCBI Taxonomy" id="1162965"/>
    <lineage>
        <taxon>Bacteria</taxon>
        <taxon>Bacillati</taxon>
        <taxon>Actinomycetota</taxon>
        <taxon>Actinomycetes</taxon>
        <taxon>Kineosporiales</taxon>
        <taxon>Kineosporiaceae</taxon>
    </lineage>
</organism>